<evidence type="ECO:0000256" key="4">
    <source>
        <dbReference type="ARBA" id="ARBA00022475"/>
    </source>
</evidence>
<evidence type="ECO:0000256" key="5">
    <source>
        <dbReference type="ARBA" id="ARBA00022519"/>
    </source>
</evidence>
<dbReference type="GO" id="GO:0005886">
    <property type="term" value="C:plasma membrane"/>
    <property type="evidence" value="ECO:0007669"/>
    <property type="project" value="UniProtKB-SubCell"/>
</dbReference>
<feature type="domain" description="Type II secretion system protein GspF" evidence="11">
    <location>
        <begin position="70"/>
        <end position="193"/>
    </location>
</feature>
<evidence type="ECO:0000313" key="12">
    <source>
        <dbReference type="EMBL" id="KAA2284985.1"/>
    </source>
</evidence>
<dbReference type="PROSITE" id="PS00874">
    <property type="entry name" value="T2SP_F"/>
    <property type="match status" value="1"/>
</dbReference>
<keyword evidence="4" id="KW-1003">Cell membrane</keyword>
<sequence length="404" mass="43781">MPMFRYKALSAAGEVLDGRMEAGSAEEVAARLQDQGHLPIEARRADEGGGEGLGRLFRRQAFGPAQVLQFTQQLATLLGAGQPLDRALGLLLELPEAAAGRRLVERVREAVRGGAPLSTALEQQHGVFPRLYVNLVRAGEAGGNVQEALARLADYLERNARLRSRVANALIYPAILVAMVFVSVAFLLAVVVPQFQVLFESLDAELPWYSALVMESSLFLRRWWWAIGLLLAGGLAWLAWWLGRPGPRRALDERLLGLRLLGDLVAKLDTARLARTLGTLVRNGVPLLTALGLARPVLSNRVLAEALEAAAEEVKTGSGLGHALARRKRFPRLAVQMIQVGEETGELDTMLLKVADTFEQETGNALERLLAALVPAITLVMVLLVAVVIVSVLLPIYDLTNAIG</sequence>
<evidence type="ECO:0000256" key="7">
    <source>
        <dbReference type="ARBA" id="ARBA00022989"/>
    </source>
</evidence>
<comment type="similarity">
    <text evidence="2 9">Belongs to the GSP F family.</text>
</comment>
<proteinExistence type="inferred from homology"/>
<dbReference type="Pfam" id="PF00482">
    <property type="entry name" value="T2SSF"/>
    <property type="match status" value="2"/>
</dbReference>
<protein>
    <submittedName>
        <fullName evidence="12">Type II secretion system F family protein</fullName>
    </submittedName>
</protein>
<dbReference type="EMBL" id="VUOD01000004">
    <property type="protein sequence ID" value="KAA2284985.1"/>
    <property type="molecule type" value="Genomic_DNA"/>
</dbReference>
<accession>A0A5B2ZAL2</accession>
<evidence type="ECO:0000256" key="2">
    <source>
        <dbReference type="ARBA" id="ARBA00005745"/>
    </source>
</evidence>
<evidence type="ECO:0000313" key="13">
    <source>
        <dbReference type="Proteomes" id="UP000322165"/>
    </source>
</evidence>
<dbReference type="GO" id="GO:0015628">
    <property type="term" value="P:protein secretion by the type II secretion system"/>
    <property type="evidence" value="ECO:0007669"/>
    <property type="project" value="TreeGrafter"/>
</dbReference>
<feature type="transmembrane region" description="Helical" evidence="10">
    <location>
        <begin position="170"/>
        <end position="192"/>
    </location>
</feature>
<dbReference type="RefSeq" id="WP_149860484.1">
    <property type="nucleotide sequence ID" value="NZ_VUOD01000004.1"/>
</dbReference>
<keyword evidence="5" id="KW-0997">Cell inner membrane</keyword>
<keyword evidence="8 10" id="KW-0472">Membrane</keyword>
<evidence type="ECO:0000256" key="8">
    <source>
        <dbReference type="ARBA" id="ARBA00023136"/>
    </source>
</evidence>
<gene>
    <name evidence="12" type="ORF">F0415_06980</name>
</gene>
<feature type="transmembrane region" description="Helical" evidence="10">
    <location>
        <begin position="369"/>
        <end position="397"/>
    </location>
</feature>
<dbReference type="PRINTS" id="PR00812">
    <property type="entry name" value="BCTERIALGSPF"/>
</dbReference>
<feature type="transmembrane region" description="Helical" evidence="10">
    <location>
        <begin position="223"/>
        <end position="242"/>
    </location>
</feature>
<reference evidence="12 13" key="2">
    <citation type="submission" date="2019-09" db="EMBL/GenBank/DDBJ databases">
        <authorList>
            <person name="Mazur A."/>
        </authorList>
    </citation>
    <scope>NUCLEOTIDE SEQUENCE [LARGE SCALE GENOMIC DNA]</scope>
    <source>
        <strain evidence="12 13">3729k</strain>
    </source>
</reference>
<keyword evidence="13" id="KW-1185">Reference proteome</keyword>
<dbReference type="AlphaFoldDB" id="A0A5B2ZAL2"/>
<keyword evidence="3 9" id="KW-0813">Transport</keyword>
<feature type="domain" description="Type II secretion system protein GspF" evidence="11">
    <location>
        <begin position="274"/>
        <end position="395"/>
    </location>
</feature>
<dbReference type="FunFam" id="1.20.81.30:FF:000001">
    <property type="entry name" value="Type II secretion system protein F"/>
    <property type="match status" value="2"/>
</dbReference>
<dbReference type="PANTHER" id="PTHR30012">
    <property type="entry name" value="GENERAL SECRETION PATHWAY PROTEIN"/>
    <property type="match status" value="1"/>
</dbReference>
<reference evidence="12 13" key="1">
    <citation type="submission" date="2019-09" db="EMBL/GenBank/DDBJ databases">
        <title>Arenimonas chukotkensis sp. nov., a bacterium isolated from Chukotka hot spring, Arctic region, Russia.</title>
        <authorList>
            <person name="Zayulina K.S."/>
            <person name="Prokofeva M.I."/>
            <person name="Elcheninov A.G."/>
            <person name="Novikov A."/>
            <person name="Kochetkova T.V."/>
            <person name="Kublanov I.V."/>
        </authorList>
    </citation>
    <scope>NUCLEOTIDE SEQUENCE [LARGE SCALE GENOMIC DNA]</scope>
    <source>
        <strain evidence="12 13">3729k</strain>
    </source>
</reference>
<dbReference type="InterPro" id="IPR003004">
    <property type="entry name" value="GspF/PilC"/>
</dbReference>
<comment type="caution">
    <text evidence="12">The sequence shown here is derived from an EMBL/GenBank/DDBJ whole genome shotgun (WGS) entry which is preliminary data.</text>
</comment>
<evidence type="ECO:0000259" key="11">
    <source>
        <dbReference type="Pfam" id="PF00482"/>
    </source>
</evidence>
<evidence type="ECO:0000256" key="9">
    <source>
        <dbReference type="RuleBase" id="RU003923"/>
    </source>
</evidence>
<dbReference type="InterPro" id="IPR001992">
    <property type="entry name" value="T2SS_GspF/T4SS_PilC_CS"/>
</dbReference>
<evidence type="ECO:0000256" key="1">
    <source>
        <dbReference type="ARBA" id="ARBA00004429"/>
    </source>
</evidence>
<comment type="subcellular location">
    <subcellularLocation>
        <location evidence="1 9">Cell inner membrane</location>
        <topology evidence="1 9">Multi-pass membrane protein</topology>
    </subcellularLocation>
</comment>
<organism evidence="12 13">
    <name type="scientific">Arenimonas fontis</name>
    <dbReference type="NCBI Taxonomy" id="2608255"/>
    <lineage>
        <taxon>Bacteria</taxon>
        <taxon>Pseudomonadati</taxon>
        <taxon>Pseudomonadota</taxon>
        <taxon>Gammaproteobacteria</taxon>
        <taxon>Lysobacterales</taxon>
        <taxon>Lysobacteraceae</taxon>
        <taxon>Arenimonas</taxon>
    </lineage>
</organism>
<evidence type="ECO:0000256" key="3">
    <source>
        <dbReference type="ARBA" id="ARBA00022448"/>
    </source>
</evidence>
<keyword evidence="7 10" id="KW-1133">Transmembrane helix</keyword>
<name>A0A5B2ZAL2_9GAMM</name>
<dbReference type="Gene3D" id="1.20.81.30">
    <property type="entry name" value="Type II secretion system (T2SS), domain F"/>
    <property type="match status" value="2"/>
</dbReference>
<keyword evidence="6 9" id="KW-0812">Transmembrane</keyword>
<evidence type="ECO:0000256" key="10">
    <source>
        <dbReference type="SAM" id="Phobius"/>
    </source>
</evidence>
<dbReference type="PANTHER" id="PTHR30012:SF7">
    <property type="entry name" value="PROTEIN TRANSPORT PROTEIN HOFC HOMOLOG"/>
    <property type="match status" value="1"/>
</dbReference>
<evidence type="ECO:0000256" key="6">
    <source>
        <dbReference type="ARBA" id="ARBA00022692"/>
    </source>
</evidence>
<dbReference type="InterPro" id="IPR018076">
    <property type="entry name" value="T2SS_GspF_dom"/>
</dbReference>
<dbReference type="Proteomes" id="UP000322165">
    <property type="component" value="Unassembled WGS sequence"/>
</dbReference>
<dbReference type="InterPro" id="IPR042094">
    <property type="entry name" value="T2SS_GspF_sf"/>
</dbReference>